<dbReference type="OrthoDB" id="1421140at2"/>
<organism evidence="2 3">
    <name type="scientific">Salinimicrobium catena</name>
    <dbReference type="NCBI Taxonomy" id="390640"/>
    <lineage>
        <taxon>Bacteria</taxon>
        <taxon>Pseudomonadati</taxon>
        <taxon>Bacteroidota</taxon>
        <taxon>Flavobacteriia</taxon>
        <taxon>Flavobacteriales</taxon>
        <taxon>Flavobacteriaceae</taxon>
        <taxon>Salinimicrobium</taxon>
    </lineage>
</organism>
<sequence length="252" mass="28112">MKLYLTSLLILTGITLGNAQNFTYGLKAGTNFSNGGQIRGESFKENGEYVYWTGTSQGQTKTGYHGGGFLEVGFGDFFLRPEVVYTSIQSEFIFPNKSSVYSIKKLDLPFLIGYNIRNVAGLYAGPVYSPMFSNELQYKEATIIKKEENIWIKGSSLNEPSVPVNLQIGLKSEFNQLGLDLRYEYSLAGSDPERVDMLNSTIGREEGGINVATVEEAGLSQIILSLTYKFNTGEDTGRRRGGYSYSRRRRTR</sequence>
<proteinExistence type="predicted"/>
<dbReference type="AlphaFoldDB" id="A0A1H5P808"/>
<name>A0A1H5P808_9FLAO</name>
<dbReference type="Proteomes" id="UP000199448">
    <property type="component" value="Unassembled WGS sequence"/>
</dbReference>
<accession>A0A1H5P808</accession>
<feature type="chain" id="PRO_5011737201" description="Outer membrane protein beta-barrel domain-containing protein" evidence="1">
    <location>
        <begin position="20"/>
        <end position="252"/>
    </location>
</feature>
<evidence type="ECO:0000256" key="1">
    <source>
        <dbReference type="SAM" id="SignalP"/>
    </source>
</evidence>
<protein>
    <recommendedName>
        <fullName evidence="4">Outer membrane protein beta-barrel domain-containing protein</fullName>
    </recommendedName>
</protein>
<dbReference type="STRING" id="390640.SAMN04488034_10938"/>
<feature type="signal peptide" evidence="1">
    <location>
        <begin position="1"/>
        <end position="19"/>
    </location>
</feature>
<dbReference type="RefSeq" id="WP_143019324.1">
    <property type="nucleotide sequence ID" value="NZ_FNGG01000009.1"/>
</dbReference>
<gene>
    <name evidence="2" type="ORF">SAMN04488034_10938</name>
</gene>
<evidence type="ECO:0000313" key="2">
    <source>
        <dbReference type="EMBL" id="SEF09167.1"/>
    </source>
</evidence>
<keyword evidence="1" id="KW-0732">Signal</keyword>
<keyword evidence="3" id="KW-1185">Reference proteome</keyword>
<evidence type="ECO:0000313" key="3">
    <source>
        <dbReference type="Proteomes" id="UP000199448"/>
    </source>
</evidence>
<evidence type="ECO:0008006" key="4">
    <source>
        <dbReference type="Google" id="ProtNLM"/>
    </source>
</evidence>
<reference evidence="2 3" key="1">
    <citation type="submission" date="2016-10" db="EMBL/GenBank/DDBJ databases">
        <authorList>
            <person name="de Groot N.N."/>
        </authorList>
    </citation>
    <scope>NUCLEOTIDE SEQUENCE [LARGE SCALE GENOMIC DNA]</scope>
    <source>
        <strain evidence="2 3">DSM 23553</strain>
    </source>
</reference>
<dbReference type="EMBL" id="FNUG01000009">
    <property type="protein sequence ID" value="SEF09167.1"/>
    <property type="molecule type" value="Genomic_DNA"/>
</dbReference>